<sequence length="237" mass="27048">MSTKVYYPQPLTEKQILDNFNKSSENEIKWLISNVLLTELPSLRDELKNCVDKISESNDFEVRLPLTSHNSEILKGIITRENFKITGLNITVKNIKILNNGKSFKLQLKQGKEIIIKQLIDCHDSINNAINMIDKITATYENTEEANAIISPNITLSYISKLLNNIESALKSLKSPFPSYIFPDYRLPATYFEPELPANISLDILISNSELGIDFKSLSPVVNRPWTKKEIKQFQES</sequence>
<evidence type="ECO:0000313" key="2">
    <source>
        <dbReference type="Proteomes" id="UP001165101"/>
    </source>
</evidence>
<dbReference type="Proteomes" id="UP001165101">
    <property type="component" value="Unassembled WGS sequence"/>
</dbReference>
<evidence type="ECO:0000313" key="1">
    <source>
        <dbReference type="EMBL" id="GME90947.1"/>
    </source>
</evidence>
<name>A0ACB5TMB6_CANBO</name>
<gene>
    <name evidence="1" type="ORF">Cboi01_000208200</name>
</gene>
<protein>
    <submittedName>
        <fullName evidence="1">Unnamed protein product</fullName>
    </submittedName>
</protein>
<proteinExistence type="predicted"/>
<keyword evidence="2" id="KW-1185">Reference proteome</keyword>
<comment type="caution">
    <text evidence="1">The sequence shown here is derived from an EMBL/GenBank/DDBJ whole genome shotgun (WGS) entry which is preliminary data.</text>
</comment>
<dbReference type="EMBL" id="BSXV01000870">
    <property type="protein sequence ID" value="GME90947.1"/>
    <property type="molecule type" value="Genomic_DNA"/>
</dbReference>
<reference evidence="1" key="1">
    <citation type="submission" date="2023-04" db="EMBL/GenBank/DDBJ databases">
        <title>Candida boidinii NBRC 1967.</title>
        <authorList>
            <person name="Ichikawa N."/>
            <person name="Sato H."/>
            <person name="Tonouchi N."/>
        </authorList>
    </citation>
    <scope>NUCLEOTIDE SEQUENCE</scope>
    <source>
        <strain evidence="1">NBRC 1967</strain>
    </source>
</reference>
<accession>A0ACB5TMB6</accession>
<organism evidence="1 2">
    <name type="scientific">Candida boidinii</name>
    <name type="common">Yeast</name>
    <dbReference type="NCBI Taxonomy" id="5477"/>
    <lineage>
        <taxon>Eukaryota</taxon>
        <taxon>Fungi</taxon>
        <taxon>Dikarya</taxon>
        <taxon>Ascomycota</taxon>
        <taxon>Saccharomycotina</taxon>
        <taxon>Pichiomycetes</taxon>
        <taxon>Pichiales</taxon>
        <taxon>Pichiaceae</taxon>
        <taxon>Ogataea</taxon>
        <taxon>Ogataea/Candida clade</taxon>
    </lineage>
</organism>